<evidence type="ECO:0008006" key="3">
    <source>
        <dbReference type="Google" id="ProtNLM"/>
    </source>
</evidence>
<dbReference type="InterPro" id="IPR009200">
    <property type="entry name" value="DUF1269_membrane"/>
</dbReference>
<gene>
    <name evidence="1" type="ORF">GCM10022236_46990</name>
</gene>
<dbReference type="Proteomes" id="UP001501490">
    <property type="component" value="Unassembled WGS sequence"/>
</dbReference>
<dbReference type="EMBL" id="BAABAB010000049">
    <property type="protein sequence ID" value="GAA3639092.1"/>
    <property type="molecule type" value="Genomic_DNA"/>
</dbReference>
<keyword evidence="2" id="KW-1185">Reference proteome</keyword>
<organism evidence="1 2">
    <name type="scientific">Microlunatus ginsengisoli</name>
    <dbReference type="NCBI Taxonomy" id="363863"/>
    <lineage>
        <taxon>Bacteria</taxon>
        <taxon>Bacillati</taxon>
        <taxon>Actinomycetota</taxon>
        <taxon>Actinomycetes</taxon>
        <taxon>Propionibacteriales</taxon>
        <taxon>Propionibacteriaceae</taxon>
        <taxon>Microlunatus</taxon>
    </lineage>
</organism>
<comment type="caution">
    <text evidence="1">The sequence shown here is derived from an EMBL/GenBank/DDBJ whole genome shotgun (WGS) entry which is preliminary data.</text>
</comment>
<sequence>MTMITIFAYPSGGAERAADRLSWLPMSASAIDDLAVVEWPDDENRPSAWQSTPVGGERRSLTGAFWGLLFGHLFLLPITEGSRAESDSAFSGAAQEPLAHLGRGADRLEAIRDRVVPGSGAVFVLHADDQADKVATAIGRRRRRVVTVELSPSQSTQLYTGFGVFSTAAAG</sequence>
<dbReference type="RefSeq" id="WP_344809195.1">
    <property type="nucleotide sequence ID" value="NZ_BAABAB010000049.1"/>
</dbReference>
<reference evidence="2" key="1">
    <citation type="journal article" date="2019" name="Int. J. Syst. Evol. Microbiol.">
        <title>The Global Catalogue of Microorganisms (GCM) 10K type strain sequencing project: providing services to taxonomists for standard genome sequencing and annotation.</title>
        <authorList>
            <consortium name="The Broad Institute Genomics Platform"/>
            <consortium name="The Broad Institute Genome Sequencing Center for Infectious Disease"/>
            <person name="Wu L."/>
            <person name="Ma J."/>
        </authorList>
    </citation>
    <scope>NUCLEOTIDE SEQUENCE [LARGE SCALE GENOMIC DNA]</scope>
    <source>
        <strain evidence="2">JCM 16929</strain>
    </source>
</reference>
<accession>A0ABP7ASV8</accession>
<evidence type="ECO:0000313" key="2">
    <source>
        <dbReference type="Proteomes" id="UP001501490"/>
    </source>
</evidence>
<protein>
    <recommendedName>
        <fullName evidence="3">DUF1269 domain-containing protein</fullName>
    </recommendedName>
</protein>
<evidence type="ECO:0000313" key="1">
    <source>
        <dbReference type="EMBL" id="GAA3639092.1"/>
    </source>
</evidence>
<name>A0ABP7ASV8_9ACTN</name>
<proteinExistence type="predicted"/>
<dbReference type="Pfam" id="PF06897">
    <property type="entry name" value="DUF1269"/>
    <property type="match status" value="1"/>
</dbReference>